<feature type="signal peptide" evidence="14">
    <location>
        <begin position="1"/>
        <end position="19"/>
    </location>
</feature>
<dbReference type="GO" id="GO:0004714">
    <property type="term" value="F:transmembrane receptor protein tyrosine kinase activity"/>
    <property type="evidence" value="ECO:0007669"/>
    <property type="project" value="InterPro"/>
</dbReference>
<dbReference type="InterPro" id="IPR017441">
    <property type="entry name" value="Protein_kinase_ATP_BS"/>
</dbReference>
<dbReference type="PANTHER" id="PTHR27003:SF398">
    <property type="entry name" value="PROTEIN KINASE DOMAIN-CONTAINING PROTEIN"/>
    <property type="match status" value="1"/>
</dbReference>
<evidence type="ECO:0000259" key="15">
    <source>
        <dbReference type="PROSITE" id="PS50011"/>
    </source>
</evidence>
<dbReference type="InterPro" id="IPR011009">
    <property type="entry name" value="Kinase-like_dom_sf"/>
</dbReference>
<keyword evidence="7" id="KW-0418">Kinase</keyword>
<dbReference type="PANTHER" id="PTHR27003">
    <property type="entry name" value="OS07G0166700 PROTEIN"/>
    <property type="match status" value="1"/>
</dbReference>
<evidence type="ECO:0000256" key="1">
    <source>
        <dbReference type="ARBA" id="ARBA00004479"/>
    </source>
</evidence>
<reference evidence="17" key="2">
    <citation type="submission" date="2017-02" db="EMBL/GenBank/DDBJ databases">
        <title>Sunflower complete genome.</title>
        <authorList>
            <person name="Langlade N."/>
            <person name="Munos S."/>
        </authorList>
    </citation>
    <scope>NUCLEOTIDE SEQUENCE [LARGE SCALE GENOMIC DNA]</scope>
    <source>
        <tissue evidence="17">Leaves</tissue>
    </source>
</reference>
<evidence type="ECO:0000256" key="5">
    <source>
        <dbReference type="ARBA" id="ARBA00022729"/>
    </source>
</evidence>
<evidence type="ECO:0000256" key="12">
    <source>
        <dbReference type="PROSITE-ProRule" id="PRU10141"/>
    </source>
</evidence>
<keyword evidence="4 13" id="KW-0812">Transmembrane</keyword>
<feature type="transmembrane region" description="Helical" evidence="13">
    <location>
        <begin position="402"/>
        <end position="425"/>
    </location>
</feature>
<dbReference type="GO" id="GO:0004672">
    <property type="term" value="F:protein kinase activity"/>
    <property type="evidence" value="ECO:0000318"/>
    <property type="project" value="GO_Central"/>
</dbReference>
<dbReference type="InterPro" id="IPR008271">
    <property type="entry name" value="Ser/Thr_kinase_AS"/>
</dbReference>
<dbReference type="InterPro" id="IPR024788">
    <property type="entry name" value="Malectin-like_Carb-bd_dom"/>
</dbReference>
<dbReference type="Gramene" id="mRNA:HanXRQr2_Chr09g0396911">
    <property type="protein sequence ID" value="CDS:HanXRQr2_Chr09g0396911.1"/>
    <property type="gene ID" value="HanXRQr2_Chr09g0396911"/>
</dbReference>
<keyword evidence="11" id="KW-0325">Glycoprotein</keyword>
<evidence type="ECO:0000256" key="13">
    <source>
        <dbReference type="SAM" id="Phobius"/>
    </source>
</evidence>
<dbReference type="FunFam" id="3.30.200.20:FF:000039">
    <property type="entry name" value="receptor-like protein kinase FERONIA"/>
    <property type="match status" value="1"/>
</dbReference>
<dbReference type="EMBL" id="MNCJ02000324">
    <property type="protein sequence ID" value="KAF5791624.1"/>
    <property type="molecule type" value="Genomic_DNA"/>
</dbReference>
<dbReference type="OrthoDB" id="1928639at2759"/>
<dbReference type="Gene3D" id="3.30.200.20">
    <property type="entry name" value="Phosphorylase Kinase, domain 1"/>
    <property type="match status" value="1"/>
</dbReference>
<dbReference type="Proteomes" id="UP000215914">
    <property type="component" value="Chromosome 17"/>
</dbReference>
<dbReference type="PROSITE" id="PS50011">
    <property type="entry name" value="PROTEIN_KINASE_DOM"/>
    <property type="match status" value="1"/>
</dbReference>
<keyword evidence="10 13" id="KW-0472">Membrane</keyword>
<dbReference type="AlphaFoldDB" id="A0A251RQI8"/>
<keyword evidence="8 12" id="KW-0067">ATP-binding</keyword>
<dbReference type="Pfam" id="PF07714">
    <property type="entry name" value="PK_Tyr_Ser-Thr"/>
    <property type="match status" value="1"/>
</dbReference>
<feature type="chain" id="PRO_5041059340" description="Protein kinase domain-containing protein" evidence="14">
    <location>
        <begin position="20"/>
        <end position="825"/>
    </location>
</feature>
<name>A0A251RQI8_HELAN</name>
<evidence type="ECO:0000256" key="8">
    <source>
        <dbReference type="ARBA" id="ARBA00022840"/>
    </source>
</evidence>
<dbReference type="GO" id="GO:0005524">
    <property type="term" value="F:ATP binding"/>
    <property type="evidence" value="ECO:0007669"/>
    <property type="project" value="UniProtKB-UniRule"/>
</dbReference>
<dbReference type="PROSITE" id="PS00108">
    <property type="entry name" value="PROTEIN_KINASE_ST"/>
    <property type="match status" value="1"/>
</dbReference>
<dbReference type="InterPro" id="IPR045272">
    <property type="entry name" value="ANXUR1/2-like"/>
</dbReference>
<accession>A0A251RQI8</accession>
<reference evidence="16" key="3">
    <citation type="submission" date="2020-06" db="EMBL/GenBank/DDBJ databases">
        <title>Helianthus annuus Genome sequencing and assembly Release 2.</title>
        <authorList>
            <person name="Gouzy J."/>
            <person name="Langlade N."/>
            <person name="Munos S."/>
        </authorList>
    </citation>
    <scope>NUCLEOTIDE SEQUENCE</scope>
    <source>
        <tissue evidence="16">Leaves</tissue>
    </source>
</reference>
<dbReference type="Gene3D" id="1.10.510.10">
    <property type="entry name" value="Transferase(Phosphotransferase) domain 1"/>
    <property type="match status" value="1"/>
</dbReference>
<keyword evidence="3 16" id="KW-0808">Transferase</keyword>
<dbReference type="FunFam" id="1.10.510.10:FF:000252">
    <property type="entry name" value="Receptor-like protein kinase FERONIA"/>
    <property type="match status" value="1"/>
</dbReference>
<evidence type="ECO:0000256" key="9">
    <source>
        <dbReference type="ARBA" id="ARBA00022989"/>
    </source>
</evidence>
<organism evidence="17 18">
    <name type="scientific">Helianthus annuus</name>
    <name type="common">Common sunflower</name>
    <dbReference type="NCBI Taxonomy" id="4232"/>
    <lineage>
        <taxon>Eukaryota</taxon>
        <taxon>Viridiplantae</taxon>
        <taxon>Streptophyta</taxon>
        <taxon>Embryophyta</taxon>
        <taxon>Tracheophyta</taxon>
        <taxon>Spermatophyta</taxon>
        <taxon>Magnoliopsida</taxon>
        <taxon>eudicotyledons</taxon>
        <taxon>Gunneridae</taxon>
        <taxon>Pentapetalae</taxon>
        <taxon>asterids</taxon>
        <taxon>campanulids</taxon>
        <taxon>Asterales</taxon>
        <taxon>Asteraceae</taxon>
        <taxon>Asteroideae</taxon>
        <taxon>Heliantheae alliance</taxon>
        <taxon>Heliantheae</taxon>
        <taxon>Helianthus</taxon>
    </lineage>
</organism>
<proteinExistence type="predicted"/>
<comment type="subcellular location">
    <subcellularLocation>
        <location evidence="1">Membrane</location>
        <topology evidence="1">Single-pass type I membrane protein</topology>
    </subcellularLocation>
</comment>
<dbReference type="InParanoid" id="A0A251RQI8"/>
<keyword evidence="18" id="KW-1185">Reference proteome</keyword>
<keyword evidence="5 14" id="KW-0732">Signal</keyword>
<dbReference type="SUPFAM" id="SSF56112">
    <property type="entry name" value="Protein kinase-like (PK-like)"/>
    <property type="match status" value="1"/>
</dbReference>
<evidence type="ECO:0000256" key="14">
    <source>
        <dbReference type="SAM" id="SignalP"/>
    </source>
</evidence>
<evidence type="ECO:0000313" key="17">
    <source>
        <dbReference type="EMBL" id="OTF86074.1"/>
    </source>
</evidence>
<evidence type="ECO:0000256" key="4">
    <source>
        <dbReference type="ARBA" id="ARBA00022692"/>
    </source>
</evidence>
<feature type="domain" description="Protein kinase" evidence="15">
    <location>
        <begin position="487"/>
        <end position="759"/>
    </location>
</feature>
<dbReference type="GO" id="GO:0004674">
    <property type="term" value="F:protein serine/threonine kinase activity"/>
    <property type="evidence" value="ECO:0007669"/>
    <property type="project" value="UniProtKB-KW"/>
</dbReference>
<evidence type="ECO:0000256" key="7">
    <source>
        <dbReference type="ARBA" id="ARBA00022777"/>
    </source>
</evidence>
<protein>
    <recommendedName>
        <fullName evidence="15">Protein kinase domain-containing protein</fullName>
    </recommendedName>
</protein>
<evidence type="ECO:0000256" key="2">
    <source>
        <dbReference type="ARBA" id="ARBA00022527"/>
    </source>
</evidence>
<dbReference type="FunCoup" id="A0A251RQI8">
    <property type="interactions" value="256"/>
</dbReference>
<keyword evidence="9 13" id="KW-1133">Transmembrane helix</keyword>
<dbReference type="InterPro" id="IPR000719">
    <property type="entry name" value="Prot_kinase_dom"/>
</dbReference>
<dbReference type="InterPro" id="IPR001245">
    <property type="entry name" value="Ser-Thr/Tyr_kinase_cat_dom"/>
</dbReference>
<dbReference type="EMBL" id="CM007906">
    <property type="protein sequence ID" value="OTF86074.1"/>
    <property type="molecule type" value="Genomic_DNA"/>
</dbReference>
<sequence>MESTLFIIILLSALSFVSSQSQYVPNRYFINCGSNSDTDFTGKTFTGDENPPTFSVFGGRKAENNNSTSEIYKTARVFTQKSWYELEADSDNTFVMVNLHFSPFSYNKIELSTSKFNVSVSGFSLLSNFNVGNSTVIKNFIIPIGTKRKFRIVFTPSSGSSPAFVNAIEAFTTPPQLFKRGDTLNHISPLGRDGEMNNISSSYAFIPVYRINVGGDRIDVDRDVLRRNWIPDDEFIVNNESAKTVKPFDGALTYKEDFATRYDAPDSVYKTAKQLNGNSSANNNVTWTFGVKKNTMFLVRVHICDIITTGLNNSDDEFNLFIYRNYSLVINPGEVVQAVQVPFYFDFVVDSVESGFVNVSIGAVSSNNTQPVLLNGLEIMELLRNSGVVDPWNNGKSGSKKVYVVVGCVVGSVVIVLLIGVFIGFKYRKAKPAFGTKTESNTVPSHGQSSYMSMNFDFTVNESSQIPNLNLNLRFPFADIVQVTNNFDEKLVIGKGGFGKVYRGTLRDGKSVAVKRAETGHSQGRPEFVKEIMVLSKIQHQHLVSFIGYCDENSEMILVFEYMEKGTLQEHLYDMKKDDEKLPWSQRLEICISAAQGLHYLHTGLNEPIIHRDVKSTNILLNENYTAKVADFGISRLDNSDEGEMDIKGSFGYFDPEYITCLKLTHKSDVYSFGVVLLEVLCARKALDTKLPSEEQNLADWGIKQIKNGMEEKIIDPYLVDKINPNSLRIYLETVEKCLKSTGDERPSMYDVLWGLEYALKHQQKVVGKEPCEDSTVTASLQSIPIFDHLPSNYEDNEYEVNDSSVSSFPSESQVFSQLKINEPR</sequence>
<keyword evidence="2" id="KW-0723">Serine/threonine-protein kinase</keyword>
<feature type="binding site" evidence="12">
    <location>
        <position position="515"/>
    </location>
    <ligand>
        <name>ATP</name>
        <dbReference type="ChEBI" id="CHEBI:30616"/>
    </ligand>
</feature>
<gene>
    <name evidence="17" type="ORF">HannXRQ_Chr17g0546821</name>
    <name evidence="16" type="ORF">HanXRQr2_Chr09g0396911</name>
</gene>
<evidence type="ECO:0000256" key="10">
    <source>
        <dbReference type="ARBA" id="ARBA00023136"/>
    </source>
</evidence>
<evidence type="ECO:0000256" key="11">
    <source>
        <dbReference type="ARBA" id="ARBA00023180"/>
    </source>
</evidence>
<reference evidence="16 18" key="1">
    <citation type="journal article" date="2017" name="Nature">
        <title>The sunflower genome provides insights into oil metabolism, flowering and Asterid evolution.</title>
        <authorList>
            <person name="Badouin H."/>
            <person name="Gouzy J."/>
            <person name="Grassa C.J."/>
            <person name="Murat F."/>
            <person name="Staton S.E."/>
            <person name="Cottret L."/>
            <person name="Lelandais-Briere C."/>
            <person name="Owens G.L."/>
            <person name="Carrere S."/>
            <person name="Mayjonade B."/>
            <person name="Legrand L."/>
            <person name="Gill N."/>
            <person name="Kane N.C."/>
            <person name="Bowers J.E."/>
            <person name="Hubner S."/>
            <person name="Bellec A."/>
            <person name="Berard A."/>
            <person name="Berges H."/>
            <person name="Blanchet N."/>
            <person name="Boniface M.C."/>
            <person name="Brunel D."/>
            <person name="Catrice O."/>
            <person name="Chaidir N."/>
            <person name="Claudel C."/>
            <person name="Donnadieu C."/>
            <person name="Faraut T."/>
            <person name="Fievet G."/>
            <person name="Helmstetter N."/>
            <person name="King M."/>
            <person name="Knapp S.J."/>
            <person name="Lai Z."/>
            <person name="Le Paslier M.C."/>
            <person name="Lippi Y."/>
            <person name="Lorenzon L."/>
            <person name="Mandel J.R."/>
            <person name="Marage G."/>
            <person name="Marchand G."/>
            <person name="Marquand E."/>
            <person name="Bret-Mestries E."/>
            <person name="Morien E."/>
            <person name="Nambeesan S."/>
            <person name="Nguyen T."/>
            <person name="Pegot-Espagnet P."/>
            <person name="Pouilly N."/>
            <person name="Raftis F."/>
            <person name="Sallet E."/>
            <person name="Schiex T."/>
            <person name="Thomas J."/>
            <person name="Vandecasteele C."/>
            <person name="Vares D."/>
            <person name="Vear F."/>
            <person name="Vautrin S."/>
            <person name="Crespi M."/>
            <person name="Mangin B."/>
            <person name="Burke J.M."/>
            <person name="Salse J."/>
            <person name="Munos S."/>
            <person name="Vincourt P."/>
            <person name="Rieseberg L.H."/>
            <person name="Langlade N.B."/>
        </authorList>
    </citation>
    <scope>NUCLEOTIDE SEQUENCE [LARGE SCALE GENOMIC DNA]</scope>
    <source>
        <strain evidence="18">cv. SF193</strain>
        <tissue evidence="16">Leaves</tissue>
    </source>
</reference>
<dbReference type="OMA" id="EMISMIN"/>
<evidence type="ECO:0000313" key="18">
    <source>
        <dbReference type="Proteomes" id="UP000215914"/>
    </source>
</evidence>
<evidence type="ECO:0000256" key="3">
    <source>
        <dbReference type="ARBA" id="ARBA00022679"/>
    </source>
</evidence>
<dbReference type="SMART" id="SM00220">
    <property type="entry name" value="S_TKc"/>
    <property type="match status" value="1"/>
</dbReference>
<dbReference type="PROSITE" id="PS00107">
    <property type="entry name" value="PROTEIN_KINASE_ATP"/>
    <property type="match status" value="1"/>
</dbReference>
<dbReference type="GO" id="GO:0005886">
    <property type="term" value="C:plasma membrane"/>
    <property type="evidence" value="ECO:0000318"/>
    <property type="project" value="GO_Central"/>
</dbReference>
<keyword evidence="6 12" id="KW-0547">Nucleotide-binding</keyword>
<dbReference type="Pfam" id="PF12819">
    <property type="entry name" value="Malectin_like"/>
    <property type="match status" value="1"/>
</dbReference>
<evidence type="ECO:0000313" key="16">
    <source>
        <dbReference type="EMBL" id="KAF5791624.1"/>
    </source>
</evidence>
<dbReference type="Gene3D" id="2.60.120.430">
    <property type="entry name" value="Galactose-binding lectin"/>
    <property type="match status" value="2"/>
</dbReference>
<evidence type="ECO:0000256" key="6">
    <source>
        <dbReference type="ARBA" id="ARBA00022741"/>
    </source>
</evidence>